<dbReference type="SUPFAM" id="SSF52402">
    <property type="entry name" value="Adenine nucleotide alpha hydrolases-like"/>
    <property type="match status" value="1"/>
</dbReference>
<dbReference type="RefSeq" id="WP_382384592.1">
    <property type="nucleotide sequence ID" value="NZ_JBHMEZ010000032.1"/>
</dbReference>
<dbReference type="InterPro" id="IPR006015">
    <property type="entry name" value="Universal_stress_UspA"/>
</dbReference>
<dbReference type="CDD" id="cd00293">
    <property type="entry name" value="USP-like"/>
    <property type="match status" value="1"/>
</dbReference>
<sequence length="148" mass="16752">MKNILVTIDFNGKEEVLIERAFQMAFAFKSKLWIMHIAAPDPDFVGYDVGPEEVRDGRAEELREEHRLLQKYSKELNDRGIVTDGLLVNGATIETILEQAEKLKADLIITGHESHGFFYRAILGSTAEQLLEDSKIPLLIVPLDKEKS</sequence>
<reference evidence="4 5" key="1">
    <citation type="submission" date="2024-09" db="EMBL/GenBank/DDBJ databases">
        <authorList>
            <person name="Sun Q."/>
            <person name="Mori K."/>
        </authorList>
    </citation>
    <scope>NUCLEOTIDE SEQUENCE [LARGE SCALE GENOMIC DNA]</scope>
    <source>
        <strain evidence="4 5">CECT 8286</strain>
    </source>
</reference>
<dbReference type="Proteomes" id="UP001589605">
    <property type="component" value="Unassembled WGS sequence"/>
</dbReference>
<dbReference type="PANTHER" id="PTHR46268">
    <property type="entry name" value="STRESS RESPONSE PROTEIN NHAX"/>
    <property type="match status" value="1"/>
</dbReference>
<protein>
    <recommendedName>
        <fullName evidence="2">Universal stress protein</fullName>
    </recommendedName>
</protein>
<evidence type="ECO:0000313" key="5">
    <source>
        <dbReference type="Proteomes" id="UP001589605"/>
    </source>
</evidence>
<evidence type="ECO:0000313" key="4">
    <source>
        <dbReference type="EMBL" id="MFB9054953.1"/>
    </source>
</evidence>
<comment type="caution">
    <text evidence="4">The sequence shown here is derived from an EMBL/GenBank/DDBJ whole genome shotgun (WGS) entry which is preliminary data.</text>
</comment>
<evidence type="ECO:0000256" key="1">
    <source>
        <dbReference type="ARBA" id="ARBA00008791"/>
    </source>
</evidence>
<comment type="subcellular location">
    <subcellularLocation>
        <location evidence="2">Cytoplasm</location>
    </subcellularLocation>
</comment>
<keyword evidence="5" id="KW-1185">Reference proteome</keyword>
<comment type="similarity">
    <text evidence="1 2">Belongs to the universal stress protein A family.</text>
</comment>
<evidence type="ECO:0000256" key="2">
    <source>
        <dbReference type="PIRNR" id="PIRNR006276"/>
    </source>
</evidence>
<name>A0ABV5F758_9FLAO</name>
<proteinExistence type="inferred from homology"/>
<accession>A0ABV5F758</accession>
<dbReference type="Gene3D" id="3.40.50.620">
    <property type="entry name" value="HUPs"/>
    <property type="match status" value="1"/>
</dbReference>
<dbReference type="EMBL" id="JBHMEZ010000032">
    <property type="protein sequence ID" value="MFB9054953.1"/>
    <property type="molecule type" value="Genomic_DNA"/>
</dbReference>
<dbReference type="PIRSF" id="PIRSF006276">
    <property type="entry name" value="UspA"/>
    <property type="match status" value="1"/>
</dbReference>
<feature type="domain" description="UspA" evidence="3">
    <location>
        <begin position="1"/>
        <end position="142"/>
    </location>
</feature>
<organism evidence="4 5">
    <name type="scientific">Formosa undariae</name>
    <dbReference type="NCBI Taxonomy" id="1325436"/>
    <lineage>
        <taxon>Bacteria</taxon>
        <taxon>Pseudomonadati</taxon>
        <taxon>Bacteroidota</taxon>
        <taxon>Flavobacteriia</taxon>
        <taxon>Flavobacteriales</taxon>
        <taxon>Flavobacteriaceae</taxon>
        <taxon>Formosa</taxon>
    </lineage>
</organism>
<dbReference type="PRINTS" id="PR01438">
    <property type="entry name" value="UNVRSLSTRESS"/>
</dbReference>
<gene>
    <name evidence="4" type="ORF">ACFFVB_17855</name>
</gene>
<dbReference type="InterPro" id="IPR014729">
    <property type="entry name" value="Rossmann-like_a/b/a_fold"/>
</dbReference>
<dbReference type="PANTHER" id="PTHR46268:SF6">
    <property type="entry name" value="UNIVERSAL STRESS PROTEIN UP12"/>
    <property type="match status" value="1"/>
</dbReference>
<dbReference type="InterPro" id="IPR006016">
    <property type="entry name" value="UspA"/>
</dbReference>
<evidence type="ECO:0000259" key="3">
    <source>
        <dbReference type="Pfam" id="PF00582"/>
    </source>
</evidence>
<dbReference type="Pfam" id="PF00582">
    <property type="entry name" value="Usp"/>
    <property type="match status" value="1"/>
</dbReference>
<keyword evidence="2" id="KW-0963">Cytoplasm</keyword>